<dbReference type="Gene3D" id="6.10.250.690">
    <property type="match status" value="1"/>
</dbReference>
<dbReference type="PANTHER" id="PTHR48111:SF40">
    <property type="entry name" value="PHOSPHATE REGULON TRANSCRIPTIONAL REGULATORY PROTEIN PHOB"/>
    <property type="match status" value="1"/>
</dbReference>
<reference evidence="8 9" key="1">
    <citation type="submission" date="2022-01" db="EMBL/GenBank/DDBJ databases">
        <authorList>
            <person name="Won M."/>
            <person name="Kim S.-J."/>
            <person name="Kwon S.-W."/>
        </authorList>
    </citation>
    <scope>NUCLEOTIDE SEQUENCE [LARGE SCALE GENOMIC DNA]</scope>
    <source>
        <strain evidence="8 9">KCTC 23505</strain>
    </source>
</reference>
<dbReference type="InterPro" id="IPR036388">
    <property type="entry name" value="WH-like_DNA-bd_sf"/>
</dbReference>
<keyword evidence="2" id="KW-0902">Two-component regulatory system</keyword>
<feature type="domain" description="OmpR/PhoB-type" evidence="7">
    <location>
        <begin position="131"/>
        <end position="202"/>
    </location>
</feature>
<dbReference type="InterPro" id="IPR001789">
    <property type="entry name" value="Sig_transdc_resp-reg_receiver"/>
</dbReference>
<dbReference type="SMART" id="SM00448">
    <property type="entry name" value="REC"/>
    <property type="match status" value="1"/>
</dbReference>
<evidence type="ECO:0000259" key="6">
    <source>
        <dbReference type="PROSITE" id="PS50110"/>
    </source>
</evidence>
<accession>A0ABS9DXT5</accession>
<protein>
    <submittedName>
        <fullName evidence="8">Response regulator transcription factor</fullName>
    </submittedName>
</protein>
<dbReference type="Pfam" id="PF00486">
    <property type="entry name" value="Trans_reg_C"/>
    <property type="match status" value="1"/>
</dbReference>
<dbReference type="InterPro" id="IPR011006">
    <property type="entry name" value="CheY-like_superfamily"/>
</dbReference>
<evidence type="ECO:0000313" key="8">
    <source>
        <dbReference type="EMBL" id="MCF3947556.1"/>
    </source>
</evidence>
<comment type="caution">
    <text evidence="8">The sequence shown here is derived from an EMBL/GenBank/DDBJ whole genome shotgun (WGS) entry which is preliminary data.</text>
</comment>
<evidence type="ECO:0000256" key="5">
    <source>
        <dbReference type="PROSITE-ProRule" id="PRU01091"/>
    </source>
</evidence>
<evidence type="ECO:0000256" key="4">
    <source>
        <dbReference type="PROSITE-ProRule" id="PRU00169"/>
    </source>
</evidence>
<dbReference type="SUPFAM" id="SSF52172">
    <property type="entry name" value="CheY-like"/>
    <property type="match status" value="1"/>
</dbReference>
<proteinExistence type="predicted"/>
<dbReference type="InterPro" id="IPR039420">
    <property type="entry name" value="WalR-like"/>
</dbReference>
<sequence length="202" mass="22594">MPDARPILIVTADNDLRIALTEKLSVENNFSPQIVSNIADAEAALADRDRCLDTVILDFDNPKLNGLTFSSEIRRQGKKMPMIIVSTSPDEKDVVRGLKSGADDYIVKPLRMDELLARLRAHLRNFERSEAVTLRIGPYTFHPAKKSLINPKRNKRILLTDKETALLKCLCRAGGQPVSRAALKNEIWGLTEGDTHCFDLSQ</sequence>
<dbReference type="SUPFAM" id="SSF46894">
    <property type="entry name" value="C-terminal effector domain of the bipartite response regulators"/>
    <property type="match status" value="1"/>
</dbReference>
<keyword evidence="9" id="KW-1185">Reference proteome</keyword>
<evidence type="ECO:0000256" key="1">
    <source>
        <dbReference type="ARBA" id="ARBA00022553"/>
    </source>
</evidence>
<dbReference type="Proteomes" id="UP001521209">
    <property type="component" value="Unassembled WGS sequence"/>
</dbReference>
<gene>
    <name evidence="8" type="ORF">L2A60_12795</name>
</gene>
<evidence type="ECO:0000259" key="7">
    <source>
        <dbReference type="PROSITE" id="PS51755"/>
    </source>
</evidence>
<dbReference type="PROSITE" id="PS51755">
    <property type="entry name" value="OMPR_PHOB"/>
    <property type="match status" value="1"/>
</dbReference>
<dbReference type="InterPro" id="IPR001867">
    <property type="entry name" value="OmpR/PhoB-type_DNA-bd"/>
</dbReference>
<dbReference type="InterPro" id="IPR016032">
    <property type="entry name" value="Sig_transdc_resp-reg_C-effctor"/>
</dbReference>
<dbReference type="RefSeq" id="WP_235704805.1">
    <property type="nucleotide sequence ID" value="NZ_JAKGBZ010000025.1"/>
</dbReference>
<feature type="domain" description="Response regulatory" evidence="6">
    <location>
        <begin position="6"/>
        <end position="123"/>
    </location>
</feature>
<keyword evidence="1 4" id="KW-0597">Phosphoprotein</keyword>
<organism evidence="8 9">
    <name type="scientific">Acidiphilium iwatense</name>
    <dbReference type="NCBI Taxonomy" id="768198"/>
    <lineage>
        <taxon>Bacteria</taxon>
        <taxon>Pseudomonadati</taxon>
        <taxon>Pseudomonadota</taxon>
        <taxon>Alphaproteobacteria</taxon>
        <taxon>Acetobacterales</taxon>
        <taxon>Acidocellaceae</taxon>
        <taxon>Acidiphilium</taxon>
    </lineage>
</organism>
<dbReference type="EMBL" id="JAKGBZ010000025">
    <property type="protein sequence ID" value="MCF3947556.1"/>
    <property type="molecule type" value="Genomic_DNA"/>
</dbReference>
<dbReference type="PROSITE" id="PS50110">
    <property type="entry name" value="RESPONSE_REGULATORY"/>
    <property type="match status" value="1"/>
</dbReference>
<evidence type="ECO:0000256" key="3">
    <source>
        <dbReference type="ARBA" id="ARBA00023125"/>
    </source>
</evidence>
<dbReference type="Gene3D" id="3.40.50.2300">
    <property type="match status" value="1"/>
</dbReference>
<evidence type="ECO:0000256" key="2">
    <source>
        <dbReference type="ARBA" id="ARBA00023012"/>
    </source>
</evidence>
<evidence type="ECO:0000313" key="9">
    <source>
        <dbReference type="Proteomes" id="UP001521209"/>
    </source>
</evidence>
<name>A0ABS9DXT5_9PROT</name>
<keyword evidence="3 5" id="KW-0238">DNA-binding</keyword>
<dbReference type="Gene3D" id="1.10.10.10">
    <property type="entry name" value="Winged helix-like DNA-binding domain superfamily/Winged helix DNA-binding domain"/>
    <property type="match status" value="1"/>
</dbReference>
<dbReference type="PANTHER" id="PTHR48111">
    <property type="entry name" value="REGULATOR OF RPOS"/>
    <property type="match status" value="1"/>
</dbReference>
<feature type="modified residue" description="4-aspartylphosphate" evidence="4">
    <location>
        <position position="58"/>
    </location>
</feature>
<dbReference type="Pfam" id="PF00072">
    <property type="entry name" value="Response_reg"/>
    <property type="match status" value="1"/>
</dbReference>
<feature type="DNA-binding region" description="OmpR/PhoB-type" evidence="5">
    <location>
        <begin position="131"/>
        <end position="202"/>
    </location>
</feature>